<evidence type="ECO:0000256" key="1">
    <source>
        <dbReference type="SAM" id="MobiDB-lite"/>
    </source>
</evidence>
<name>A0A0A0BTA7_9CELL</name>
<reference evidence="3 4" key="1">
    <citation type="submission" date="2013-08" db="EMBL/GenBank/DDBJ databases">
        <title>Genome sequencing of Cellulomonas carbonis T26.</title>
        <authorList>
            <person name="Chen F."/>
            <person name="Li Y."/>
            <person name="Wang G."/>
        </authorList>
    </citation>
    <scope>NUCLEOTIDE SEQUENCE [LARGE SCALE GENOMIC DNA]</scope>
    <source>
        <strain evidence="3 4">T26</strain>
    </source>
</reference>
<dbReference type="RefSeq" id="WP_229734649.1">
    <property type="nucleotide sequence ID" value="NZ_AXCY01000035.1"/>
</dbReference>
<dbReference type="Pfam" id="PF04945">
    <property type="entry name" value="YHS"/>
    <property type="match status" value="1"/>
</dbReference>
<dbReference type="InterPro" id="IPR012348">
    <property type="entry name" value="RNR-like"/>
</dbReference>
<keyword evidence="4" id="KW-1185">Reference proteome</keyword>
<feature type="domain" description="TRASH" evidence="2">
    <location>
        <begin position="155"/>
        <end position="193"/>
    </location>
</feature>
<dbReference type="SMART" id="SM00746">
    <property type="entry name" value="TRASH"/>
    <property type="match status" value="1"/>
</dbReference>
<dbReference type="Gene3D" id="1.10.620.20">
    <property type="entry name" value="Ribonucleotide Reductase, subunit A"/>
    <property type="match status" value="1"/>
</dbReference>
<sequence>MAANDTTPQRAADAARLTACSLCAGETLAGADPLPGGQRARLDRLASRSTIRMTYVECLDECERGDVVVARPSRAQRARGVGPVWFETLAGDTLTCELEQWLTAGGPGVTPVPERLAQIVIDRTGEPTVATEGPHSAHHHDDEKENAMGETTKIDPVCGMTVDPATAAATAEYDGTTYYFCATGCQNAFQSDPSKFV</sequence>
<dbReference type="GO" id="GO:0016491">
    <property type="term" value="F:oxidoreductase activity"/>
    <property type="evidence" value="ECO:0007669"/>
    <property type="project" value="InterPro"/>
</dbReference>
<dbReference type="EMBL" id="AXCY01000035">
    <property type="protein sequence ID" value="KGM10922.1"/>
    <property type="molecule type" value="Genomic_DNA"/>
</dbReference>
<evidence type="ECO:0000313" key="3">
    <source>
        <dbReference type="EMBL" id="KGM10922.1"/>
    </source>
</evidence>
<proteinExistence type="predicted"/>
<protein>
    <recommendedName>
        <fullName evidence="2">TRASH domain-containing protein</fullName>
    </recommendedName>
</protein>
<dbReference type="SUPFAM" id="SSF47240">
    <property type="entry name" value="Ferritin-like"/>
    <property type="match status" value="1"/>
</dbReference>
<evidence type="ECO:0000259" key="2">
    <source>
        <dbReference type="SMART" id="SM00746"/>
    </source>
</evidence>
<evidence type="ECO:0000313" key="4">
    <source>
        <dbReference type="Proteomes" id="UP000029839"/>
    </source>
</evidence>
<feature type="region of interest" description="Disordered" evidence="1">
    <location>
        <begin position="127"/>
        <end position="147"/>
    </location>
</feature>
<dbReference type="Proteomes" id="UP000029839">
    <property type="component" value="Unassembled WGS sequence"/>
</dbReference>
<organism evidence="3 4">
    <name type="scientific">Cellulomonas carbonis T26</name>
    <dbReference type="NCBI Taxonomy" id="947969"/>
    <lineage>
        <taxon>Bacteria</taxon>
        <taxon>Bacillati</taxon>
        <taxon>Actinomycetota</taxon>
        <taxon>Actinomycetes</taxon>
        <taxon>Micrococcales</taxon>
        <taxon>Cellulomonadaceae</taxon>
        <taxon>Cellulomonas</taxon>
    </lineage>
</organism>
<dbReference type="AlphaFoldDB" id="A0A0A0BTA7"/>
<dbReference type="InterPro" id="IPR009078">
    <property type="entry name" value="Ferritin-like_SF"/>
</dbReference>
<gene>
    <name evidence="3" type="ORF">N868_13125</name>
</gene>
<dbReference type="InterPro" id="IPR007029">
    <property type="entry name" value="YHS_dom"/>
</dbReference>
<dbReference type="InterPro" id="IPR011017">
    <property type="entry name" value="TRASH_dom"/>
</dbReference>
<comment type="caution">
    <text evidence="3">The sequence shown here is derived from an EMBL/GenBank/DDBJ whole genome shotgun (WGS) entry which is preliminary data.</text>
</comment>
<reference evidence="3 4" key="2">
    <citation type="journal article" date="2015" name="Stand. Genomic Sci.">
        <title>Draft genome sequence of Cellulomonas carbonis T26(T) and comparative analysis of six Cellulomonas genomes.</title>
        <authorList>
            <person name="Zhuang W."/>
            <person name="Zhang S."/>
            <person name="Xia X."/>
            <person name="Wang G."/>
        </authorList>
    </citation>
    <scope>NUCLEOTIDE SEQUENCE [LARGE SCALE GENOMIC DNA]</scope>
    <source>
        <strain evidence="3 4">T26</strain>
    </source>
</reference>
<accession>A0A0A0BTA7</accession>